<feature type="transmembrane region" description="Helical" evidence="2">
    <location>
        <begin position="109"/>
        <end position="129"/>
    </location>
</feature>
<keyword evidence="2" id="KW-0472">Membrane</keyword>
<comment type="caution">
    <text evidence="3">The sequence shown here is derived from an EMBL/GenBank/DDBJ whole genome shotgun (WGS) entry which is preliminary data.</text>
</comment>
<reference evidence="3 4" key="1">
    <citation type="submission" date="2021-02" db="EMBL/GenBank/DDBJ databases">
        <title>De Novo genome assembly of isolated myxobacteria.</title>
        <authorList>
            <person name="Stevens D.C."/>
        </authorList>
    </citation>
    <scope>NUCLEOTIDE SEQUENCE [LARGE SCALE GENOMIC DNA]</scope>
    <source>
        <strain evidence="3 4">ATCC 29039</strain>
    </source>
</reference>
<organism evidence="3 4">
    <name type="scientific">Corallococcus macrosporus</name>
    <dbReference type="NCBI Taxonomy" id="35"/>
    <lineage>
        <taxon>Bacteria</taxon>
        <taxon>Pseudomonadati</taxon>
        <taxon>Myxococcota</taxon>
        <taxon>Myxococcia</taxon>
        <taxon>Myxococcales</taxon>
        <taxon>Cystobacterineae</taxon>
        <taxon>Myxococcaceae</taxon>
        <taxon>Corallococcus</taxon>
    </lineage>
</organism>
<evidence type="ECO:0000256" key="1">
    <source>
        <dbReference type="SAM" id="MobiDB-lite"/>
    </source>
</evidence>
<gene>
    <name evidence="3" type="ORF">JYK02_05050</name>
</gene>
<name>A0ABS3D741_9BACT</name>
<feature type="region of interest" description="Disordered" evidence="1">
    <location>
        <begin position="1"/>
        <end position="35"/>
    </location>
</feature>
<accession>A0ABS3D741</accession>
<sequence>MTTSNTPPPEAQATPQTEILPPEPGSSGGIPDEGVGIPPDMVAAMMAMQQLAETVMPIAKTFFDARAKLMGAQPDLDTLREKNAHERAMANQQLSWAFYTARDKMVGRLMIAWTAALVLLIAGGVFAIQQKVIDQQSALTLGLFVAGAMGWAGSKFTGRTQPPSGPNGP</sequence>
<protein>
    <recommendedName>
        <fullName evidence="5">DUF2335 domain-containing protein</fullName>
    </recommendedName>
</protein>
<evidence type="ECO:0000313" key="4">
    <source>
        <dbReference type="Proteomes" id="UP000664052"/>
    </source>
</evidence>
<evidence type="ECO:0008006" key="5">
    <source>
        <dbReference type="Google" id="ProtNLM"/>
    </source>
</evidence>
<proteinExistence type="predicted"/>
<keyword evidence="4" id="KW-1185">Reference proteome</keyword>
<dbReference type="RefSeq" id="WP_207048747.1">
    <property type="nucleotide sequence ID" value="NZ_JAFIMU010000003.1"/>
</dbReference>
<evidence type="ECO:0000256" key="2">
    <source>
        <dbReference type="SAM" id="Phobius"/>
    </source>
</evidence>
<dbReference type="EMBL" id="JAFIMU010000003">
    <property type="protein sequence ID" value="MBN8226875.1"/>
    <property type="molecule type" value="Genomic_DNA"/>
</dbReference>
<keyword evidence="2" id="KW-1133">Transmembrane helix</keyword>
<dbReference type="Proteomes" id="UP000664052">
    <property type="component" value="Unassembled WGS sequence"/>
</dbReference>
<evidence type="ECO:0000313" key="3">
    <source>
        <dbReference type="EMBL" id="MBN8226875.1"/>
    </source>
</evidence>
<feature type="transmembrane region" description="Helical" evidence="2">
    <location>
        <begin position="135"/>
        <end position="153"/>
    </location>
</feature>
<feature type="compositionally biased region" description="Pro residues" evidence="1">
    <location>
        <begin position="1"/>
        <end position="10"/>
    </location>
</feature>
<keyword evidence="2" id="KW-0812">Transmembrane</keyword>